<organism evidence="2 3">
    <name type="scientific">Prorocentrum cordatum</name>
    <dbReference type="NCBI Taxonomy" id="2364126"/>
    <lineage>
        <taxon>Eukaryota</taxon>
        <taxon>Sar</taxon>
        <taxon>Alveolata</taxon>
        <taxon>Dinophyceae</taxon>
        <taxon>Prorocentrales</taxon>
        <taxon>Prorocentraceae</taxon>
        <taxon>Prorocentrum</taxon>
    </lineage>
</organism>
<name>A0ABN9SF62_9DINO</name>
<feature type="region of interest" description="Disordered" evidence="1">
    <location>
        <begin position="80"/>
        <end position="106"/>
    </location>
</feature>
<reference evidence="2" key="1">
    <citation type="submission" date="2023-10" db="EMBL/GenBank/DDBJ databases">
        <authorList>
            <person name="Chen Y."/>
            <person name="Shah S."/>
            <person name="Dougan E. K."/>
            <person name="Thang M."/>
            <person name="Chan C."/>
        </authorList>
    </citation>
    <scope>NUCLEOTIDE SEQUENCE [LARGE SCALE GENOMIC DNA]</scope>
</reference>
<feature type="non-terminal residue" evidence="2">
    <location>
        <position position="295"/>
    </location>
</feature>
<sequence>MEEVMLCTAAAGGVATEKEAEAVLLCTRLYAILARHEPREEEDVGVKPKEAAQWKVLRRKVQLAEAGKWHQLVDKLAEELRRSEASDEERRAWAREDAEDEGAARRRRRGVAIGKVKCDCPRTGAQLLRGQSMLPPCRATADAQKKLLVLETSAADDVHLSTELASARAAGSEPRARLRVLARWTQQWADGAFPPWVVATLQERVLRPPRKPNGKPRNISLMECVLKLASGIVQDVIREIGAKNGTGEGLHWSQYGGQPAGPELMLMVGQGMMNLKPDLAYVNLDGENAYGRMNR</sequence>
<keyword evidence="3" id="KW-1185">Reference proteome</keyword>
<evidence type="ECO:0000313" key="2">
    <source>
        <dbReference type="EMBL" id="CAK0830693.1"/>
    </source>
</evidence>
<dbReference type="Proteomes" id="UP001189429">
    <property type="component" value="Unassembled WGS sequence"/>
</dbReference>
<proteinExistence type="predicted"/>
<evidence type="ECO:0000313" key="3">
    <source>
        <dbReference type="Proteomes" id="UP001189429"/>
    </source>
</evidence>
<comment type="caution">
    <text evidence="2">The sequence shown here is derived from an EMBL/GenBank/DDBJ whole genome shotgun (WGS) entry which is preliminary data.</text>
</comment>
<dbReference type="EMBL" id="CAUYUJ010011001">
    <property type="protein sequence ID" value="CAK0830693.1"/>
    <property type="molecule type" value="Genomic_DNA"/>
</dbReference>
<gene>
    <name evidence="2" type="ORF">PCOR1329_LOCUS29262</name>
</gene>
<protein>
    <recommendedName>
        <fullName evidence="4">Reverse transcriptase domain-containing protein</fullName>
    </recommendedName>
</protein>
<feature type="compositionally biased region" description="Basic and acidic residues" evidence="1">
    <location>
        <begin position="80"/>
        <end position="96"/>
    </location>
</feature>
<evidence type="ECO:0008006" key="4">
    <source>
        <dbReference type="Google" id="ProtNLM"/>
    </source>
</evidence>
<evidence type="ECO:0000256" key="1">
    <source>
        <dbReference type="SAM" id="MobiDB-lite"/>
    </source>
</evidence>
<accession>A0ABN9SF62</accession>